<dbReference type="SUPFAM" id="SSF48264">
    <property type="entry name" value="Cytochrome P450"/>
    <property type="match status" value="1"/>
</dbReference>
<evidence type="ECO:0000256" key="8">
    <source>
        <dbReference type="ARBA" id="ARBA00022848"/>
    </source>
</evidence>
<dbReference type="FunFam" id="1.10.630.10:FF:000042">
    <property type="entry name" value="Cytochrome P450"/>
    <property type="match status" value="1"/>
</dbReference>
<keyword evidence="15" id="KW-0812">Transmembrane</keyword>
<evidence type="ECO:0000256" key="14">
    <source>
        <dbReference type="RuleBase" id="RU000461"/>
    </source>
</evidence>
<evidence type="ECO:0000256" key="9">
    <source>
        <dbReference type="ARBA" id="ARBA00023002"/>
    </source>
</evidence>
<evidence type="ECO:0000256" key="10">
    <source>
        <dbReference type="ARBA" id="ARBA00023004"/>
    </source>
</evidence>
<dbReference type="GO" id="GO:0016705">
    <property type="term" value="F:oxidoreductase activity, acting on paired donors, with incorporation or reduction of molecular oxygen"/>
    <property type="evidence" value="ECO:0007669"/>
    <property type="project" value="InterPro"/>
</dbReference>
<feature type="transmembrane region" description="Helical" evidence="15">
    <location>
        <begin position="6"/>
        <end position="25"/>
    </location>
</feature>
<dbReference type="PROSITE" id="PS00086">
    <property type="entry name" value="CYTOCHROME_P450"/>
    <property type="match status" value="1"/>
</dbReference>
<dbReference type="GO" id="GO:0005789">
    <property type="term" value="C:endoplasmic reticulum membrane"/>
    <property type="evidence" value="ECO:0007669"/>
    <property type="project" value="UniProtKB-SubCell"/>
</dbReference>
<evidence type="ECO:0000256" key="1">
    <source>
        <dbReference type="ARBA" id="ARBA00001971"/>
    </source>
</evidence>
<dbReference type="EMBL" id="OU900095">
    <property type="protein sequence ID" value="CAG9858843.1"/>
    <property type="molecule type" value="Genomic_DNA"/>
</dbReference>
<dbReference type="GO" id="GO:0005506">
    <property type="term" value="F:iron ion binding"/>
    <property type="evidence" value="ECO:0007669"/>
    <property type="project" value="InterPro"/>
</dbReference>
<evidence type="ECO:0000256" key="12">
    <source>
        <dbReference type="ARBA" id="ARBA00023136"/>
    </source>
</evidence>
<protein>
    <recommendedName>
        <fullName evidence="18">Cytochrome P450</fullName>
    </recommendedName>
</protein>
<keyword evidence="17" id="KW-1185">Reference proteome</keyword>
<feature type="transmembrane region" description="Helical" evidence="15">
    <location>
        <begin position="216"/>
        <end position="234"/>
    </location>
</feature>
<evidence type="ECO:0000256" key="11">
    <source>
        <dbReference type="ARBA" id="ARBA00023033"/>
    </source>
</evidence>
<dbReference type="InterPro" id="IPR036396">
    <property type="entry name" value="Cyt_P450_sf"/>
</dbReference>
<dbReference type="Proteomes" id="UP001153712">
    <property type="component" value="Chromosome 2"/>
</dbReference>
<dbReference type="OrthoDB" id="6717142at2759"/>
<sequence length="498" mass="57441">MLTVDATVQAVTAIAVIAITCYLYIRHQYNYWNRRKVPQLPPIFPYGNYHTLFPKGVSLGPITRRYYDAFKKNGHKFGGVYLGLTPNLVIVDPLLTRNIMTSDFEYFMNRGIFHGNGDTVAANLFTQDKEIWKIKRPKLTPVFTTAKLKFYFNTIKKCADELETNLLKYTTDDIDVDIYENMGCYFTDIISSLIFGIEANSFKDPNAFIRKLARELFSLFPLAFKFQLFVVHAYPNVAKMLRFPGIPRDTEKNFGKLILDTMEYRKQNNIYREDLLQLLIELKEAGTVVPYDIIAETFNFFVAGYETASTISSFLLYELAKHKDIQDKVRKEINTVLSKHNGEFSYDVIQELTYLTQATNEASRKYPALSTITRVCVKDYQIPNTDVVIENGTNVLLPVLGYHYNPDYFPDPEKFDPERFADKNVKYPGFLPFGEGPRNCIGERLGLLQVKLGVAVLIKNYECSVSPTTSKEHLEFDENNFTTRMTKKIMLRLKKIEQ</sequence>
<feature type="binding site" description="axial binding residue" evidence="13">
    <location>
        <position position="440"/>
    </location>
    <ligand>
        <name>heme</name>
        <dbReference type="ChEBI" id="CHEBI:30413"/>
    </ligand>
    <ligandPart>
        <name>Fe</name>
        <dbReference type="ChEBI" id="CHEBI:18248"/>
    </ligandPart>
</feature>
<comment type="subcellular location">
    <subcellularLocation>
        <location evidence="3">Endoplasmic reticulum membrane</location>
        <topology evidence="3">Peripheral membrane protein</topology>
    </subcellularLocation>
    <subcellularLocation>
        <location evidence="2">Microsome membrane</location>
        <topology evidence="2">Peripheral membrane protein</topology>
    </subcellularLocation>
</comment>
<accession>A0A9N9TLS0</accession>
<comment type="similarity">
    <text evidence="4 14">Belongs to the cytochrome P450 family.</text>
</comment>
<dbReference type="InterPro" id="IPR050476">
    <property type="entry name" value="Insect_CytP450_Detox"/>
</dbReference>
<keyword evidence="6 13" id="KW-0479">Metal-binding</keyword>
<evidence type="ECO:0000256" key="2">
    <source>
        <dbReference type="ARBA" id="ARBA00004174"/>
    </source>
</evidence>
<dbReference type="InterPro" id="IPR017972">
    <property type="entry name" value="Cyt_P450_CS"/>
</dbReference>
<dbReference type="GO" id="GO:0004497">
    <property type="term" value="F:monooxygenase activity"/>
    <property type="evidence" value="ECO:0007669"/>
    <property type="project" value="UniProtKB-KW"/>
</dbReference>
<dbReference type="PANTHER" id="PTHR24292">
    <property type="entry name" value="CYTOCHROME P450"/>
    <property type="match status" value="1"/>
</dbReference>
<evidence type="ECO:0000313" key="16">
    <source>
        <dbReference type="EMBL" id="CAG9858843.1"/>
    </source>
</evidence>
<evidence type="ECO:0000256" key="15">
    <source>
        <dbReference type="SAM" id="Phobius"/>
    </source>
</evidence>
<dbReference type="PANTHER" id="PTHR24292:SF100">
    <property type="entry name" value="CYTOCHROME P450 6A16, ISOFORM B-RELATED"/>
    <property type="match status" value="1"/>
</dbReference>
<gene>
    <name evidence="16" type="ORF">PHYEVI_LOCUS5230</name>
</gene>
<dbReference type="Gene3D" id="1.10.630.10">
    <property type="entry name" value="Cytochrome P450"/>
    <property type="match status" value="1"/>
</dbReference>
<dbReference type="CDD" id="cd11056">
    <property type="entry name" value="CYP6-like"/>
    <property type="match status" value="1"/>
</dbReference>
<evidence type="ECO:0000256" key="4">
    <source>
        <dbReference type="ARBA" id="ARBA00010617"/>
    </source>
</evidence>
<evidence type="ECO:0000256" key="13">
    <source>
        <dbReference type="PIRSR" id="PIRSR602401-1"/>
    </source>
</evidence>
<dbReference type="PRINTS" id="PR00463">
    <property type="entry name" value="EP450I"/>
</dbReference>
<keyword evidence="15" id="KW-1133">Transmembrane helix</keyword>
<dbReference type="PRINTS" id="PR00385">
    <property type="entry name" value="P450"/>
</dbReference>
<evidence type="ECO:0008006" key="18">
    <source>
        <dbReference type="Google" id="ProtNLM"/>
    </source>
</evidence>
<comment type="cofactor">
    <cofactor evidence="1 13">
        <name>heme</name>
        <dbReference type="ChEBI" id="CHEBI:30413"/>
    </cofactor>
</comment>
<evidence type="ECO:0000256" key="6">
    <source>
        <dbReference type="ARBA" id="ARBA00022723"/>
    </source>
</evidence>
<organism evidence="16 17">
    <name type="scientific">Phyllotreta striolata</name>
    <name type="common">Striped flea beetle</name>
    <name type="synonym">Crioceris striolata</name>
    <dbReference type="NCBI Taxonomy" id="444603"/>
    <lineage>
        <taxon>Eukaryota</taxon>
        <taxon>Metazoa</taxon>
        <taxon>Ecdysozoa</taxon>
        <taxon>Arthropoda</taxon>
        <taxon>Hexapoda</taxon>
        <taxon>Insecta</taxon>
        <taxon>Pterygota</taxon>
        <taxon>Neoptera</taxon>
        <taxon>Endopterygota</taxon>
        <taxon>Coleoptera</taxon>
        <taxon>Polyphaga</taxon>
        <taxon>Cucujiformia</taxon>
        <taxon>Chrysomeloidea</taxon>
        <taxon>Chrysomelidae</taxon>
        <taxon>Galerucinae</taxon>
        <taxon>Alticini</taxon>
        <taxon>Phyllotreta</taxon>
    </lineage>
</organism>
<keyword evidence="10 13" id="KW-0408">Iron</keyword>
<name>A0A9N9TLS0_PHYSR</name>
<dbReference type="Pfam" id="PF00067">
    <property type="entry name" value="p450"/>
    <property type="match status" value="1"/>
</dbReference>
<proteinExistence type="inferred from homology"/>
<evidence type="ECO:0000256" key="7">
    <source>
        <dbReference type="ARBA" id="ARBA00022824"/>
    </source>
</evidence>
<evidence type="ECO:0000256" key="5">
    <source>
        <dbReference type="ARBA" id="ARBA00022617"/>
    </source>
</evidence>
<keyword evidence="7" id="KW-0256">Endoplasmic reticulum</keyword>
<keyword evidence="9 14" id="KW-0560">Oxidoreductase</keyword>
<dbReference type="GO" id="GO:0020037">
    <property type="term" value="F:heme binding"/>
    <property type="evidence" value="ECO:0007669"/>
    <property type="project" value="InterPro"/>
</dbReference>
<keyword evidence="5 13" id="KW-0349">Heme</keyword>
<evidence type="ECO:0000313" key="17">
    <source>
        <dbReference type="Proteomes" id="UP001153712"/>
    </source>
</evidence>
<dbReference type="InterPro" id="IPR002401">
    <property type="entry name" value="Cyt_P450_E_grp-I"/>
</dbReference>
<dbReference type="AlphaFoldDB" id="A0A9N9TLS0"/>
<dbReference type="InterPro" id="IPR001128">
    <property type="entry name" value="Cyt_P450"/>
</dbReference>
<keyword evidence="8" id="KW-0492">Microsome</keyword>
<keyword evidence="11 14" id="KW-0503">Monooxygenase</keyword>
<keyword evidence="12 15" id="KW-0472">Membrane</keyword>
<reference evidence="16" key="1">
    <citation type="submission" date="2022-01" db="EMBL/GenBank/DDBJ databases">
        <authorList>
            <person name="King R."/>
        </authorList>
    </citation>
    <scope>NUCLEOTIDE SEQUENCE</scope>
</reference>
<evidence type="ECO:0000256" key="3">
    <source>
        <dbReference type="ARBA" id="ARBA00004406"/>
    </source>
</evidence>